<dbReference type="AlphaFoldDB" id="A0A2R6S6U4"/>
<keyword evidence="3" id="KW-1185">Reference proteome</keyword>
<name>A0A2R6S6U4_9APHY</name>
<evidence type="ECO:0000313" key="3">
    <source>
        <dbReference type="Proteomes" id="UP000186601"/>
    </source>
</evidence>
<protein>
    <submittedName>
        <fullName evidence="2">Uncharacterized protein</fullName>
    </submittedName>
</protein>
<comment type="caution">
    <text evidence="2">The sequence shown here is derived from an EMBL/GenBank/DDBJ whole genome shotgun (WGS) entry which is preliminary data.</text>
</comment>
<sequence length="106" mass="11729">MVGFFFMKLMLSPRVTSILISRFLLSLRRMHGNGTGNSASASTYLDSELPSIRFEERGFASFAGDLVDDSDYSETIDEDGKDRDLELDDLRVGGVDLQFGGEINPV</sequence>
<proteinExistence type="predicted"/>
<keyword evidence="1" id="KW-0732">Signal</keyword>
<evidence type="ECO:0000256" key="1">
    <source>
        <dbReference type="SAM" id="SignalP"/>
    </source>
</evidence>
<gene>
    <name evidence="2" type="ORF">PHLCEN_2v168</name>
</gene>
<reference evidence="2 3" key="1">
    <citation type="submission" date="2018-02" db="EMBL/GenBank/DDBJ databases">
        <title>Genome sequence of the basidiomycete white-rot fungus Phlebia centrifuga.</title>
        <authorList>
            <person name="Granchi Z."/>
            <person name="Peng M."/>
            <person name="de Vries R.P."/>
            <person name="Hilden K."/>
            <person name="Makela M.R."/>
            <person name="Grigoriev I."/>
            <person name="Riley R."/>
        </authorList>
    </citation>
    <scope>NUCLEOTIDE SEQUENCE [LARGE SCALE GENOMIC DNA]</scope>
    <source>
        <strain evidence="2 3">FBCC195</strain>
    </source>
</reference>
<feature type="chain" id="PRO_5015318740" evidence="1">
    <location>
        <begin position="18"/>
        <end position="106"/>
    </location>
</feature>
<organism evidence="2 3">
    <name type="scientific">Hermanssonia centrifuga</name>
    <dbReference type="NCBI Taxonomy" id="98765"/>
    <lineage>
        <taxon>Eukaryota</taxon>
        <taxon>Fungi</taxon>
        <taxon>Dikarya</taxon>
        <taxon>Basidiomycota</taxon>
        <taxon>Agaricomycotina</taxon>
        <taxon>Agaricomycetes</taxon>
        <taxon>Polyporales</taxon>
        <taxon>Meruliaceae</taxon>
        <taxon>Hermanssonia</taxon>
    </lineage>
</organism>
<dbReference type="EMBL" id="MLYV02000012">
    <property type="protein sequence ID" value="PSS37985.1"/>
    <property type="molecule type" value="Genomic_DNA"/>
</dbReference>
<evidence type="ECO:0000313" key="2">
    <source>
        <dbReference type="EMBL" id="PSS37985.1"/>
    </source>
</evidence>
<accession>A0A2R6S6U4</accession>
<dbReference type="Proteomes" id="UP000186601">
    <property type="component" value="Unassembled WGS sequence"/>
</dbReference>
<feature type="signal peptide" evidence="1">
    <location>
        <begin position="1"/>
        <end position="17"/>
    </location>
</feature>